<keyword evidence="3" id="KW-1185">Reference proteome</keyword>
<keyword evidence="1" id="KW-0812">Transmembrane</keyword>
<sequence>MKRNNIGEGAFPLVNGTREIFSVEIIMDLMCGFILLLLGCDQVSVTQLLNGCRDNEMPCKEGSS</sequence>
<proteinExistence type="predicted"/>
<dbReference type="Proteomes" id="UP001634393">
    <property type="component" value="Unassembled WGS sequence"/>
</dbReference>
<evidence type="ECO:0000313" key="3">
    <source>
        <dbReference type="Proteomes" id="UP001634393"/>
    </source>
</evidence>
<keyword evidence="1" id="KW-1133">Transmembrane helix</keyword>
<reference evidence="2 3" key="1">
    <citation type="submission" date="2024-12" db="EMBL/GenBank/DDBJ databases">
        <title>The unique morphological basis and parallel evolutionary history of personate flowers in Penstemon.</title>
        <authorList>
            <person name="Depatie T.H."/>
            <person name="Wessinger C.A."/>
        </authorList>
    </citation>
    <scope>NUCLEOTIDE SEQUENCE [LARGE SCALE GENOMIC DNA]</scope>
    <source>
        <strain evidence="2">WTNN_2</strain>
        <tissue evidence="2">Leaf</tissue>
    </source>
</reference>
<dbReference type="AlphaFoldDB" id="A0ABD3TPX5"/>
<evidence type="ECO:0000313" key="2">
    <source>
        <dbReference type="EMBL" id="KAL3838651.1"/>
    </source>
</evidence>
<evidence type="ECO:0000256" key="1">
    <source>
        <dbReference type="SAM" id="Phobius"/>
    </source>
</evidence>
<accession>A0ABD3TPX5</accession>
<comment type="caution">
    <text evidence="2">The sequence shown here is derived from an EMBL/GenBank/DDBJ whole genome shotgun (WGS) entry which is preliminary data.</text>
</comment>
<protein>
    <submittedName>
        <fullName evidence="2">Uncharacterized protein</fullName>
    </submittedName>
</protein>
<gene>
    <name evidence="2" type="ORF">ACJIZ3_023242</name>
</gene>
<name>A0ABD3TPX5_9LAMI</name>
<keyword evidence="1" id="KW-0472">Membrane</keyword>
<dbReference type="EMBL" id="JBJXBP010000003">
    <property type="protein sequence ID" value="KAL3838651.1"/>
    <property type="molecule type" value="Genomic_DNA"/>
</dbReference>
<feature type="transmembrane region" description="Helical" evidence="1">
    <location>
        <begin position="20"/>
        <end position="40"/>
    </location>
</feature>
<organism evidence="2 3">
    <name type="scientific">Penstemon smallii</name>
    <dbReference type="NCBI Taxonomy" id="265156"/>
    <lineage>
        <taxon>Eukaryota</taxon>
        <taxon>Viridiplantae</taxon>
        <taxon>Streptophyta</taxon>
        <taxon>Embryophyta</taxon>
        <taxon>Tracheophyta</taxon>
        <taxon>Spermatophyta</taxon>
        <taxon>Magnoliopsida</taxon>
        <taxon>eudicotyledons</taxon>
        <taxon>Gunneridae</taxon>
        <taxon>Pentapetalae</taxon>
        <taxon>asterids</taxon>
        <taxon>lamiids</taxon>
        <taxon>Lamiales</taxon>
        <taxon>Plantaginaceae</taxon>
        <taxon>Cheloneae</taxon>
        <taxon>Penstemon</taxon>
    </lineage>
</organism>